<sequence>MSQKGRSLLQRIKAKFRRRSKDNKQYSRDALQGNSDANDLHDTHFTNVGGKTTDNRPLTAGTDRRPNSSTPANRTDIRQNDLRIVNKSTKRGSVDESFKSVYLNDYHFADLGHDEQGTGTAAATAQPPRVTNGLHATNKERRSTGSSDHHGRHGNRRRSDTADSISIPRKPLTSSHGMAMQDGPRPDSLAIRPRGTRGSAGSENMLTPEGTEGTQRLIPTPDFGKTDFADFDLTDTVDTDQYTYQAPAVTHEVVRPHIHEITHKEIHRDIHNHEYRHYIQPVFEQEFLPARHFVPDEEGNLQEVSAKDLEGIPGCSGAHTDYSFHGKPSLDGFNHGESDRLIGQTT</sequence>
<protein>
    <submittedName>
        <fullName evidence="2">Uncharacterized protein</fullName>
    </submittedName>
</protein>
<comment type="caution">
    <text evidence="2">The sequence shown here is derived from an EMBL/GenBank/DDBJ whole genome shotgun (WGS) entry which is preliminary data.</text>
</comment>
<organism evidence="2 3">
    <name type="scientific">Truncatella angustata</name>
    <dbReference type="NCBI Taxonomy" id="152316"/>
    <lineage>
        <taxon>Eukaryota</taxon>
        <taxon>Fungi</taxon>
        <taxon>Dikarya</taxon>
        <taxon>Ascomycota</taxon>
        <taxon>Pezizomycotina</taxon>
        <taxon>Sordariomycetes</taxon>
        <taxon>Xylariomycetidae</taxon>
        <taxon>Amphisphaeriales</taxon>
        <taxon>Sporocadaceae</taxon>
        <taxon>Truncatella</taxon>
    </lineage>
</organism>
<dbReference type="Proteomes" id="UP000758603">
    <property type="component" value="Unassembled WGS sequence"/>
</dbReference>
<keyword evidence="3" id="KW-1185">Reference proteome</keyword>
<dbReference type="OrthoDB" id="5325276at2759"/>
<reference evidence="2" key="1">
    <citation type="journal article" date="2021" name="Nat. Commun.">
        <title>Genetic determinants of endophytism in the Arabidopsis root mycobiome.</title>
        <authorList>
            <person name="Mesny F."/>
            <person name="Miyauchi S."/>
            <person name="Thiergart T."/>
            <person name="Pickel B."/>
            <person name="Atanasova L."/>
            <person name="Karlsson M."/>
            <person name="Huettel B."/>
            <person name="Barry K.W."/>
            <person name="Haridas S."/>
            <person name="Chen C."/>
            <person name="Bauer D."/>
            <person name="Andreopoulos W."/>
            <person name="Pangilinan J."/>
            <person name="LaButti K."/>
            <person name="Riley R."/>
            <person name="Lipzen A."/>
            <person name="Clum A."/>
            <person name="Drula E."/>
            <person name="Henrissat B."/>
            <person name="Kohler A."/>
            <person name="Grigoriev I.V."/>
            <person name="Martin F.M."/>
            <person name="Hacquard S."/>
        </authorList>
    </citation>
    <scope>NUCLEOTIDE SEQUENCE</scope>
    <source>
        <strain evidence="2">MPI-SDFR-AT-0073</strain>
    </source>
</reference>
<feature type="compositionally biased region" description="Polar residues" evidence="1">
    <location>
        <begin position="45"/>
        <end position="56"/>
    </location>
</feature>
<evidence type="ECO:0000313" key="2">
    <source>
        <dbReference type="EMBL" id="KAH6657251.1"/>
    </source>
</evidence>
<dbReference type="EMBL" id="JAGPXC010000002">
    <property type="protein sequence ID" value="KAH6657251.1"/>
    <property type="molecule type" value="Genomic_DNA"/>
</dbReference>
<accession>A0A9P8US10</accession>
<feature type="region of interest" description="Disordered" evidence="1">
    <location>
        <begin position="1"/>
        <end position="93"/>
    </location>
</feature>
<feature type="region of interest" description="Disordered" evidence="1">
    <location>
        <begin position="117"/>
        <end position="219"/>
    </location>
</feature>
<proteinExistence type="predicted"/>
<dbReference type="AlphaFoldDB" id="A0A9P8US10"/>
<evidence type="ECO:0000313" key="3">
    <source>
        <dbReference type="Proteomes" id="UP000758603"/>
    </source>
</evidence>
<gene>
    <name evidence="2" type="ORF">BKA67DRAFT_655527</name>
</gene>
<feature type="compositionally biased region" description="Basic residues" evidence="1">
    <location>
        <begin position="12"/>
        <end position="21"/>
    </location>
</feature>
<evidence type="ECO:0000256" key="1">
    <source>
        <dbReference type="SAM" id="MobiDB-lite"/>
    </source>
</evidence>
<dbReference type="RefSeq" id="XP_045961485.1">
    <property type="nucleotide sequence ID" value="XM_046106774.1"/>
</dbReference>
<dbReference type="GeneID" id="70135665"/>
<name>A0A9P8US10_9PEZI</name>
<feature type="compositionally biased region" description="Basic and acidic residues" evidence="1">
    <location>
        <begin position="137"/>
        <end position="149"/>
    </location>
</feature>